<name>A0A6G2CJM3_9FIRM</name>
<evidence type="ECO:0008006" key="2">
    <source>
        <dbReference type="Google" id="ProtNLM"/>
    </source>
</evidence>
<protein>
    <recommendedName>
        <fullName evidence="2">Alpha/beta hydrolase</fullName>
    </recommendedName>
</protein>
<dbReference type="AlphaFoldDB" id="A0A6G2CJM3"/>
<sequence length="511" mass="57037">MKIKWIFGIAISGIIFVAMVFGSLFYFNQEDTSLVDTVESISPVGVQNNSNFNTQMDASILSFDLGEMTLKDESNLIQIPLKGSLVVPEVEGEYPIVFIFSDLNAKEGVSRAYDEILAAIGSTNCLAIHLDLSELSSIEGYDEEMLKSVFDEYRQRLSQSLLGENDEFGVELTNKGSLAKVVMIGHGKSTTNVYKIALDQEYKQQLSLAGLLLIDPVDTNYKELSYPDVPTAIMLSEYNEDEHLVGKALYEDYRQEKARKSMTSLVYVKAGKFDDFNVADSELESVLNFEHNVEFVSQYIVDFLQSVFDSSPIGSGFTVLEMMPKTLYGAEVRTSLTVPNTMMLINAQIESNPTVNTLGGKIIANDINIERTTDGTTSFLMKWDDTNASLSIEIPKGSRDLSHYDAISLYLSNQLSNEVMSGEVIQNQLATQSFEIELIDEQNQTSNASINSIEELVLMGTNEQVLYNERLVLNQFKEVDLTKIKQINLLFNQSSQGCIRLADLSFVKEPQ</sequence>
<gene>
    <name evidence="1" type="ORF">GMA64_00995</name>
</gene>
<accession>A0A6G2CJM3</accession>
<dbReference type="InterPro" id="IPR017395">
    <property type="entry name" value="Chlorophyllase-like"/>
</dbReference>
<evidence type="ECO:0000313" key="1">
    <source>
        <dbReference type="EMBL" id="MTL93103.1"/>
    </source>
</evidence>
<organism evidence="1">
    <name type="scientific">Turicibacter sanguinis</name>
    <dbReference type="NCBI Taxonomy" id="154288"/>
    <lineage>
        <taxon>Bacteria</taxon>
        <taxon>Bacillati</taxon>
        <taxon>Bacillota</taxon>
        <taxon>Erysipelotrichia</taxon>
        <taxon>Erysipelotrichales</taxon>
        <taxon>Turicibacteraceae</taxon>
        <taxon>Turicibacter</taxon>
    </lineage>
</organism>
<dbReference type="EMBL" id="WMQV01000001">
    <property type="protein sequence ID" value="MTL93103.1"/>
    <property type="molecule type" value="Genomic_DNA"/>
</dbReference>
<proteinExistence type="predicted"/>
<reference evidence="1" key="1">
    <citation type="journal article" date="2019" name="Nat. Med.">
        <title>A library of human gut bacterial isolates paired with longitudinal multiomics data enables mechanistic microbiome research.</title>
        <authorList>
            <person name="Poyet M."/>
            <person name="Groussin M."/>
            <person name="Gibbons S.M."/>
            <person name="Avila-Pacheco J."/>
            <person name="Jiang X."/>
            <person name="Kearney S.M."/>
            <person name="Perrotta A.R."/>
            <person name="Berdy B."/>
            <person name="Zhao S."/>
            <person name="Lieberman T.D."/>
            <person name="Swanson P.K."/>
            <person name="Smith M."/>
            <person name="Roesemann S."/>
            <person name="Alexander J.E."/>
            <person name="Rich S.A."/>
            <person name="Livny J."/>
            <person name="Vlamakis H."/>
            <person name="Clish C."/>
            <person name="Bullock K."/>
            <person name="Deik A."/>
            <person name="Scott J."/>
            <person name="Pierce K.A."/>
            <person name="Xavier R.J."/>
            <person name="Alm E.J."/>
        </authorList>
    </citation>
    <scope>NUCLEOTIDE SEQUENCE</scope>
    <source>
        <strain evidence="1">BIOML-A179</strain>
    </source>
</reference>
<comment type="caution">
    <text evidence="1">The sequence shown here is derived from an EMBL/GenBank/DDBJ whole genome shotgun (WGS) entry which is preliminary data.</text>
</comment>
<dbReference type="RefSeq" id="WP_129821266.1">
    <property type="nucleotide sequence ID" value="NZ_RCYV01000003.1"/>
</dbReference>
<dbReference type="Pfam" id="PF07224">
    <property type="entry name" value="Chlorophyllase"/>
    <property type="match status" value="1"/>
</dbReference>